<dbReference type="Proteomes" id="UP000298493">
    <property type="component" value="Unassembled WGS sequence"/>
</dbReference>
<accession>A0A4Z1PPG2</accession>
<comment type="caution">
    <text evidence="1">The sequence shown here is derived from an EMBL/GenBank/DDBJ whole genome shotgun (WGS) entry which is preliminary data.</text>
</comment>
<organism evidence="1 2">
    <name type="scientific">Venturia nashicola</name>
    <dbReference type="NCBI Taxonomy" id="86259"/>
    <lineage>
        <taxon>Eukaryota</taxon>
        <taxon>Fungi</taxon>
        <taxon>Dikarya</taxon>
        <taxon>Ascomycota</taxon>
        <taxon>Pezizomycotina</taxon>
        <taxon>Dothideomycetes</taxon>
        <taxon>Pleosporomycetidae</taxon>
        <taxon>Venturiales</taxon>
        <taxon>Venturiaceae</taxon>
        <taxon>Venturia</taxon>
    </lineage>
</organism>
<dbReference type="AlphaFoldDB" id="A0A4Z1PPG2"/>
<keyword evidence="2" id="KW-1185">Reference proteome</keyword>
<evidence type="ECO:0000313" key="1">
    <source>
        <dbReference type="EMBL" id="TID25790.1"/>
    </source>
</evidence>
<name>A0A4Z1PPG2_9PEZI</name>
<gene>
    <name evidence="1" type="ORF">E6O75_ATG03653</name>
</gene>
<proteinExistence type="predicted"/>
<protein>
    <submittedName>
        <fullName evidence="1">Uncharacterized protein</fullName>
    </submittedName>
</protein>
<sequence length="189" mass="21494">MYFQIFEVPPCKDRGLSLQRDVPSLGVSDLRSRADREENGNDILPSDLSFQCLSSTIMAFVQTDSVPLPILEWKSAPSPSAMSTEWQTRGRHDVGLMSEESNLELKEQRMEAFEVDKLAKKKRWTEIPEDIWPGSGSGSLPCSRSQKHRSRFNNPFYVKLLLDVCLHSVELTRLLTPHTSLSLLHISHK</sequence>
<reference evidence="1 2" key="1">
    <citation type="submission" date="2019-04" db="EMBL/GenBank/DDBJ databases">
        <title>High contiguity whole genome sequence and gene annotation resource for two Venturia nashicola isolates.</title>
        <authorList>
            <person name="Prokchorchik M."/>
            <person name="Won K."/>
            <person name="Lee Y."/>
            <person name="Choi E.D."/>
            <person name="Segonzac C."/>
            <person name="Sohn K.H."/>
        </authorList>
    </citation>
    <scope>NUCLEOTIDE SEQUENCE [LARGE SCALE GENOMIC DNA]</scope>
    <source>
        <strain evidence="1 2">PRI2</strain>
    </source>
</reference>
<dbReference type="EMBL" id="SNSC02000003">
    <property type="protein sequence ID" value="TID25790.1"/>
    <property type="molecule type" value="Genomic_DNA"/>
</dbReference>
<evidence type="ECO:0000313" key="2">
    <source>
        <dbReference type="Proteomes" id="UP000298493"/>
    </source>
</evidence>